<reference evidence="4" key="1">
    <citation type="submission" date="2018-11" db="EMBL/GenBank/DDBJ databases">
        <title>Complete genome sequence of Paenibacillus sp. ML311-T8.</title>
        <authorList>
            <person name="Nam Y.-D."/>
            <person name="Kang J."/>
            <person name="Chung W.-H."/>
            <person name="Park Y.S."/>
        </authorList>
    </citation>
    <scope>NUCLEOTIDE SEQUENCE [LARGE SCALE GENOMIC DNA]</scope>
    <source>
        <strain evidence="4">ML311-T8</strain>
    </source>
</reference>
<dbReference type="AlphaFoldDB" id="A0A6B8RUN4"/>
<dbReference type="SUPFAM" id="SSF53850">
    <property type="entry name" value="Periplasmic binding protein-like II"/>
    <property type="match status" value="1"/>
</dbReference>
<dbReference type="Pfam" id="PF01547">
    <property type="entry name" value="SBP_bac_1"/>
    <property type="match status" value="1"/>
</dbReference>
<feature type="chain" id="PRO_5039643861" evidence="1">
    <location>
        <begin position="20"/>
        <end position="526"/>
    </location>
</feature>
<name>A0A6B8RUN4_9BACL</name>
<dbReference type="InterPro" id="IPR050490">
    <property type="entry name" value="Bact_solute-bd_prot1"/>
</dbReference>
<dbReference type="PROSITE" id="PS51257">
    <property type="entry name" value="PROKAR_LIPOPROTEIN"/>
    <property type="match status" value="1"/>
</dbReference>
<feature type="domain" description="DUF3502" evidence="2">
    <location>
        <begin position="456"/>
        <end position="521"/>
    </location>
</feature>
<organism evidence="3 4">
    <name type="scientific">Paenibacillus psychroresistens</name>
    <dbReference type="NCBI Taxonomy" id="1778678"/>
    <lineage>
        <taxon>Bacteria</taxon>
        <taxon>Bacillati</taxon>
        <taxon>Bacillota</taxon>
        <taxon>Bacilli</taxon>
        <taxon>Bacillales</taxon>
        <taxon>Paenibacillaceae</taxon>
        <taxon>Paenibacillus</taxon>
    </lineage>
</organism>
<keyword evidence="1" id="KW-0732">Signal</keyword>
<evidence type="ECO:0000313" key="3">
    <source>
        <dbReference type="EMBL" id="QGQ99484.1"/>
    </source>
</evidence>
<dbReference type="PANTHER" id="PTHR43649">
    <property type="entry name" value="ARABINOSE-BINDING PROTEIN-RELATED"/>
    <property type="match status" value="1"/>
</dbReference>
<dbReference type="PANTHER" id="PTHR43649:SF17">
    <property type="entry name" value="ABC TRANSPORTER SOLUTE BINDING PROTEIN-SUGAR TRANSPORT"/>
    <property type="match status" value="1"/>
</dbReference>
<protein>
    <submittedName>
        <fullName evidence="3">Extracellular solute-binding protein</fullName>
    </submittedName>
</protein>
<dbReference type="RefSeq" id="WP_155704649.1">
    <property type="nucleotide sequence ID" value="NZ_CP034235.1"/>
</dbReference>
<dbReference type="EMBL" id="CP034235">
    <property type="protein sequence ID" value="QGQ99484.1"/>
    <property type="molecule type" value="Genomic_DNA"/>
</dbReference>
<gene>
    <name evidence="3" type="ORF">EHS13_33800</name>
</gene>
<accession>A0A6B8RUN4</accession>
<feature type="signal peptide" evidence="1">
    <location>
        <begin position="1"/>
        <end position="19"/>
    </location>
</feature>
<dbReference type="KEGG" id="ppsc:EHS13_33800"/>
<dbReference type="Gene3D" id="3.40.190.10">
    <property type="entry name" value="Periplasmic binding protein-like II"/>
    <property type="match status" value="2"/>
</dbReference>
<sequence>MKKILLIGLTFVMVLSMLAACSNTDKTAKDTASPTIAPTVAPASTVAPATAEPTAEPTATPVKEEVINLKYVIPGAPSLEDEAVMKVVNEKLLADGVNVHVEKTRIDYGVWEQKLNLMLSTGEDFDMFHVMNDWISLSNYIGRGAVKDIAAEVEKYGPNLKTAIPESVWSGVQRDGKTYAVPAYWYESSFEGSFTANKILLKQAGVQEVPKTQQEMLDAMEKVMATQKGANKPYLPIIGGLRDASEVLHRAYDSYPFAVKDKVAFIGQDGKVKNWADSPEFKQDAAFFRTAYQKKLTNPDILVMKNDQFTAFWTFAFGSPGSKDALVKFFPDLKDEDITVQRLNPEKPNYRMLNAKNVNAVAANSKHPEAAVKFLNWLYTNKDNYDLFMYGIEGKTYKKVGDNGIEYIMNDQNQTLYTQEEWMVGNLNYIRTDAKDLTANKAMYVSDANAQTFYTASFFFDSSAVKAEMANVQAVYTSDIMPIYDGVTDYDKGIKGALAKLKTAGIDKVIAEYQKQLDVYAASLKK</sequence>
<keyword evidence="4" id="KW-1185">Reference proteome</keyword>
<evidence type="ECO:0000256" key="1">
    <source>
        <dbReference type="SAM" id="SignalP"/>
    </source>
</evidence>
<evidence type="ECO:0000259" key="2">
    <source>
        <dbReference type="Pfam" id="PF12010"/>
    </source>
</evidence>
<proteinExistence type="predicted"/>
<dbReference type="Pfam" id="PF12010">
    <property type="entry name" value="DUF3502"/>
    <property type="match status" value="1"/>
</dbReference>
<evidence type="ECO:0000313" key="4">
    <source>
        <dbReference type="Proteomes" id="UP000426246"/>
    </source>
</evidence>
<dbReference type="InterPro" id="IPR006059">
    <property type="entry name" value="SBP"/>
</dbReference>
<dbReference type="OrthoDB" id="2495455at2"/>
<dbReference type="InterPro" id="IPR022627">
    <property type="entry name" value="DUF3502"/>
</dbReference>
<dbReference type="Proteomes" id="UP000426246">
    <property type="component" value="Chromosome"/>
</dbReference>